<dbReference type="SUPFAM" id="SSF56399">
    <property type="entry name" value="ADP-ribosylation"/>
    <property type="match status" value="1"/>
</dbReference>
<dbReference type="GO" id="GO:0005576">
    <property type="term" value="C:extracellular region"/>
    <property type="evidence" value="ECO:0007669"/>
    <property type="project" value="InterPro"/>
</dbReference>
<dbReference type="AlphaFoldDB" id="F9S2C8"/>
<protein>
    <submittedName>
        <fullName evidence="3">Exoenzyme T</fullName>
    </submittedName>
</protein>
<comment type="caution">
    <text evidence="3">The sequence shown here is derived from an EMBL/GenBank/DDBJ whole genome shotgun (WGS) entry which is preliminary data.</text>
</comment>
<reference evidence="3 4" key="1">
    <citation type="journal article" date="2012" name="Int. J. Syst. Evol. Microbiol.">
        <title>Vibrio caribbeanicus sp. nov., isolated from the marine sponge Scleritoderma cyanea.</title>
        <authorList>
            <person name="Hoffmann M."/>
            <person name="Monday S.R."/>
            <person name="Allard M.W."/>
            <person name="Strain E.A."/>
            <person name="Whittaker P."/>
            <person name="Naum M."/>
            <person name="McCarthy P.J."/>
            <person name="Lopez J.V."/>
            <person name="Fischer M."/>
            <person name="Brown E.W."/>
        </authorList>
    </citation>
    <scope>NUCLEOTIDE SEQUENCE [LARGE SCALE GENOMIC DNA]</scope>
    <source>
        <strain evidence="3 4">ATCC 700023</strain>
    </source>
</reference>
<accession>F9S2C8</accession>
<feature type="domain" description="ADP ribosyltransferase" evidence="2">
    <location>
        <begin position="119"/>
        <end position="279"/>
    </location>
</feature>
<dbReference type="Gene3D" id="3.90.176.10">
    <property type="entry name" value="Toxin ADP-ribosyltransferase, Chain A, domain 1"/>
    <property type="match status" value="1"/>
</dbReference>
<sequence>MKMKDNVCNGHSLLAKDIKRLINTSDKSYNIEKKNDISYLLNFKKNDKHSIYNNLSTTMNDNDSSTKMNDNDSSTKMNDNDSSTKMNDNDSSTKMNDNDSSTTMNDNDSSTTINDTGLEYEENHTHILSKNAIDAIDYYTGGFEYRKLNSALRENLPLNDEMLKVISGLNELFTKKTSTDRIIKTFRGVFVETDLSHINEGDTVEIKGYLSTSRLLKVANLFMGDESENKGKAELNIIFGKSSYYIAEHSRCDYEEEELYPHGLKLKKVFQYHDGKKQLNVLEEVAITAPNNGDVGISLDLATDRKTDSSAKHSLLRSNSLPSQKVVTPIG</sequence>
<dbReference type="Proteomes" id="UP000004605">
    <property type="component" value="Unassembled WGS sequence"/>
</dbReference>
<dbReference type="EMBL" id="AFWF01000144">
    <property type="protein sequence ID" value="EGU39834.1"/>
    <property type="molecule type" value="Genomic_DNA"/>
</dbReference>
<keyword evidence="4" id="KW-1185">Reference proteome</keyword>
<dbReference type="PROSITE" id="PS51996">
    <property type="entry name" value="TR_MART"/>
    <property type="match status" value="1"/>
</dbReference>
<evidence type="ECO:0000259" key="2">
    <source>
        <dbReference type="Pfam" id="PF03496"/>
    </source>
</evidence>
<evidence type="ECO:0000313" key="3">
    <source>
        <dbReference type="EMBL" id="EGU39834.1"/>
    </source>
</evidence>
<evidence type="ECO:0000313" key="4">
    <source>
        <dbReference type="Proteomes" id="UP000004605"/>
    </source>
</evidence>
<name>F9S2C8_9VIBR</name>
<evidence type="ECO:0000256" key="1">
    <source>
        <dbReference type="SAM" id="MobiDB-lite"/>
    </source>
</evidence>
<feature type="compositionally biased region" description="Low complexity" evidence="1">
    <location>
        <begin position="98"/>
        <end position="114"/>
    </location>
</feature>
<feature type="region of interest" description="Disordered" evidence="1">
    <location>
        <begin position="54"/>
        <end position="114"/>
    </location>
</feature>
<dbReference type="Pfam" id="PF03496">
    <property type="entry name" value="ADPrib_exo_Tox"/>
    <property type="match status" value="1"/>
</dbReference>
<gene>
    <name evidence="3" type="ORF">VII00023_03473</name>
</gene>
<dbReference type="InterPro" id="IPR003540">
    <property type="entry name" value="ADP-ribosyltransferase"/>
</dbReference>
<proteinExistence type="predicted"/>
<feature type="compositionally biased region" description="Polar residues" evidence="1">
    <location>
        <begin position="54"/>
        <end position="95"/>
    </location>
</feature>
<organism evidence="3 4">
    <name type="scientific">Vibrio ichthyoenteri ATCC 700023</name>
    <dbReference type="NCBI Taxonomy" id="870968"/>
    <lineage>
        <taxon>Bacteria</taxon>
        <taxon>Pseudomonadati</taxon>
        <taxon>Pseudomonadota</taxon>
        <taxon>Gammaproteobacteria</taxon>
        <taxon>Vibrionales</taxon>
        <taxon>Vibrionaceae</taxon>
        <taxon>Vibrio</taxon>
    </lineage>
</organism>